<dbReference type="InterPro" id="IPR036513">
    <property type="entry name" value="STAS_dom_sf"/>
</dbReference>
<feature type="domain" description="STAS" evidence="1">
    <location>
        <begin position="31"/>
        <end position="124"/>
    </location>
</feature>
<dbReference type="SUPFAM" id="SSF52091">
    <property type="entry name" value="SpoIIaa-like"/>
    <property type="match status" value="1"/>
</dbReference>
<dbReference type="InterPro" id="IPR052746">
    <property type="entry name" value="MlaB_ABC_Transporter"/>
</dbReference>
<evidence type="ECO:0000313" key="2">
    <source>
        <dbReference type="EMBL" id="RLV51044.1"/>
    </source>
</evidence>
<protein>
    <submittedName>
        <fullName evidence="2">STAS domain-containing protein</fullName>
    </submittedName>
</protein>
<dbReference type="AlphaFoldDB" id="A0A3L8P7D3"/>
<proteinExistence type="predicted"/>
<dbReference type="Pfam" id="PF13466">
    <property type="entry name" value="STAS_2"/>
    <property type="match status" value="1"/>
</dbReference>
<name>A0A3L8P7D3_9ACTN</name>
<dbReference type="PROSITE" id="PS50801">
    <property type="entry name" value="STAS"/>
    <property type="match status" value="1"/>
</dbReference>
<dbReference type="Gene3D" id="3.30.750.24">
    <property type="entry name" value="STAS domain"/>
    <property type="match status" value="1"/>
</dbReference>
<organism evidence="2 3">
    <name type="scientific">Nocardioides mangrovicus</name>
    <dbReference type="NCBI Taxonomy" id="2478913"/>
    <lineage>
        <taxon>Bacteria</taxon>
        <taxon>Bacillati</taxon>
        <taxon>Actinomycetota</taxon>
        <taxon>Actinomycetes</taxon>
        <taxon>Propionibacteriales</taxon>
        <taxon>Nocardioidaceae</taxon>
        <taxon>Nocardioides</taxon>
    </lineage>
</organism>
<dbReference type="PANTHER" id="PTHR35849:SF1">
    <property type="entry name" value="INTERMEMBRANE PHOSPHOLIPID TRANSPORT SYSTEM BINDING PROTEIN MLAB"/>
    <property type="match status" value="1"/>
</dbReference>
<gene>
    <name evidence="2" type="ORF">D9V37_03745</name>
</gene>
<comment type="caution">
    <text evidence="2">The sequence shown here is derived from an EMBL/GenBank/DDBJ whole genome shotgun (WGS) entry which is preliminary data.</text>
</comment>
<dbReference type="InterPro" id="IPR058548">
    <property type="entry name" value="MlaB-like_STAS"/>
</dbReference>
<dbReference type="Proteomes" id="UP000281708">
    <property type="component" value="Unassembled WGS sequence"/>
</dbReference>
<reference evidence="2 3" key="1">
    <citation type="submission" date="2018-10" db="EMBL/GenBank/DDBJ databases">
        <title>Marmoricola sp. 4Q3S-7 whole genome shotgun sequence.</title>
        <authorList>
            <person name="Li F."/>
        </authorList>
    </citation>
    <scope>NUCLEOTIDE SEQUENCE [LARGE SCALE GENOMIC DNA]</scope>
    <source>
        <strain evidence="2 3">4Q3S-7</strain>
    </source>
</reference>
<dbReference type="EMBL" id="RDBE01000001">
    <property type="protein sequence ID" value="RLV51044.1"/>
    <property type="molecule type" value="Genomic_DNA"/>
</dbReference>
<dbReference type="RefSeq" id="WP_121804724.1">
    <property type="nucleotide sequence ID" value="NZ_RDBE01000001.1"/>
</dbReference>
<dbReference type="InterPro" id="IPR002645">
    <property type="entry name" value="STAS_dom"/>
</dbReference>
<accession>A0A3L8P7D3</accession>
<sequence>MIWATAGVTMGARGLNGGDRMGTEIYRDGAVLVVVGPLDARCVCEVRSAVYDLLAAYPEGIHVDLTDVPWVDSAALNMLAMAAHHAEVEQRHLRLRGCSKALRRTLYRTRLRALFELEGGTAAG</sequence>
<evidence type="ECO:0000259" key="1">
    <source>
        <dbReference type="PROSITE" id="PS50801"/>
    </source>
</evidence>
<evidence type="ECO:0000313" key="3">
    <source>
        <dbReference type="Proteomes" id="UP000281708"/>
    </source>
</evidence>
<dbReference type="OrthoDB" id="3787650at2"/>
<dbReference type="PANTHER" id="PTHR35849">
    <property type="entry name" value="BLR2341 PROTEIN"/>
    <property type="match status" value="1"/>
</dbReference>
<keyword evidence="3" id="KW-1185">Reference proteome</keyword>